<feature type="binding site" evidence="9">
    <location>
        <position position="588"/>
    </location>
    <ligand>
        <name>ATP</name>
        <dbReference type="ChEBI" id="CHEBI:30616"/>
    </ligand>
</feature>
<dbReference type="Proteomes" id="UP001413721">
    <property type="component" value="Unassembled WGS sequence"/>
</dbReference>
<evidence type="ECO:0000256" key="3">
    <source>
        <dbReference type="ARBA" id="ARBA00022598"/>
    </source>
</evidence>
<evidence type="ECO:0000259" key="11">
    <source>
        <dbReference type="Pfam" id="PF00133"/>
    </source>
</evidence>
<dbReference type="InterPro" id="IPR002302">
    <property type="entry name" value="Leu-tRNA-ligase"/>
</dbReference>
<evidence type="ECO:0000259" key="12">
    <source>
        <dbReference type="Pfam" id="PF08264"/>
    </source>
</evidence>
<keyword evidence="6 9" id="KW-0648">Protein biosynthesis</keyword>
<dbReference type="Gene3D" id="1.10.730.10">
    <property type="entry name" value="Isoleucyl-tRNA Synthetase, Domain 1"/>
    <property type="match status" value="1"/>
</dbReference>
<evidence type="ECO:0000256" key="9">
    <source>
        <dbReference type="HAMAP-Rule" id="MF_00049"/>
    </source>
</evidence>
<accession>A0ABU9YLU8</accession>
<dbReference type="Gene3D" id="3.90.740.10">
    <property type="entry name" value="Valyl/Leucyl/Isoleucyl-tRNA synthetase, editing domain"/>
    <property type="match status" value="1"/>
</dbReference>
<dbReference type="InterPro" id="IPR014729">
    <property type="entry name" value="Rossmann-like_a/b/a_fold"/>
</dbReference>
<dbReference type="PANTHER" id="PTHR43740:SF2">
    <property type="entry name" value="LEUCINE--TRNA LIGASE, MITOCHONDRIAL"/>
    <property type="match status" value="1"/>
</dbReference>
<comment type="similarity">
    <text evidence="1 9 10">Belongs to the class-I aminoacyl-tRNA synthetase family.</text>
</comment>
<dbReference type="CDD" id="cd07958">
    <property type="entry name" value="Anticodon_Ia_Leu_BEm"/>
    <property type="match status" value="1"/>
</dbReference>
<dbReference type="EC" id="6.1.1.4" evidence="9"/>
<dbReference type="PROSITE" id="PS00178">
    <property type="entry name" value="AA_TRNA_LIGASE_I"/>
    <property type="match status" value="1"/>
</dbReference>
<dbReference type="Pfam" id="PF09334">
    <property type="entry name" value="tRNA-synt_1g"/>
    <property type="match status" value="1"/>
</dbReference>
<evidence type="ECO:0000256" key="5">
    <source>
        <dbReference type="ARBA" id="ARBA00022840"/>
    </source>
</evidence>
<dbReference type="InterPro" id="IPR009080">
    <property type="entry name" value="tRNAsynth_Ia_anticodon-bd"/>
</dbReference>
<dbReference type="InterPro" id="IPR015413">
    <property type="entry name" value="Methionyl/Leucyl_tRNA_Synth"/>
</dbReference>
<keyword evidence="4 9" id="KW-0547">Nucleotide-binding</keyword>
<evidence type="ECO:0000256" key="4">
    <source>
        <dbReference type="ARBA" id="ARBA00022741"/>
    </source>
</evidence>
<dbReference type="EMBL" id="JBBKTW010000005">
    <property type="protein sequence ID" value="MEN2989770.1"/>
    <property type="molecule type" value="Genomic_DNA"/>
</dbReference>
<dbReference type="GO" id="GO:0004823">
    <property type="term" value="F:leucine-tRNA ligase activity"/>
    <property type="evidence" value="ECO:0007669"/>
    <property type="project" value="UniProtKB-EC"/>
</dbReference>
<dbReference type="NCBIfam" id="TIGR00396">
    <property type="entry name" value="leuS_bact"/>
    <property type="match status" value="1"/>
</dbReference>
<keyword evidence="16" id="KW-1185">Reference proteome</keyword>
<dbReference type="CDD" id="cd00812">
    <property type="entry name" value="LeuRS_core"/>
    <property type="match status" value="1"/>
</dbReference>
<feature type="domain" description="Methionyl/Valyl/Leucyl/Isoleucyl-tRNA synthetase anticodon-binding" evidence="12">
    <location>
        <begin position="669"/>
        <end position="788"/>
    </location>
</feature>
<name>A0ABU9YLU8_9PROT</name>
<organism evidence="15 16">
    <name type="scientific">Tistrella arctica</name>
    <dbReference type="NCBI Taxonomy" id="3133430"/>
    <lineage>
        <taxon>Bacteria</taxon>
        <taxon>Pseudomonadati</taxon>
        <taxon>Pseudomonadota</taxon>
        <taxon>Alphaproteobacteria</taxon>
        <taxon>Geminicoccales</taxon>
        <taxon>Geminicoccaceae</taxon>
        <taxon>Tistrella</taxon>
    </lineage>
</organism>
<dbReference type="PRINTS" id="PR00985">
    <property type="entry name" value="TRNASYNTHLEU"/>
</dbReference>
<evidence type="ECO:0000313" key="16">
    <source>
        <dbReference type="Proteomes" id="UP001413721"/>
    </source>
</evidence>
<feature type="domain" description="Leucyl-tRNA synthetase editing" evidence="14">
    <location>
        <begin position="227"/>
        <end position="410"/>
    </location>
</feature>
<evidence type="ECO:0000313" key="15">
    <source>
        <dbReference type="EMBL" id="MEN2989770.1"/>
    </source>
</evidence>
<dbReference type="Gene3D" id="3.40.50.620">
    <property type="entry name" value="HUPs"/>
    <property type="match status" value="2"/>
</dbReference>
<dbReference type="HAMAP" id="MF_00049_B">
    <property type="entry name" value="Leu_tRNA_synth_B"/>
    <property type="match status" value="1"/>
</dbReference>
<evidence type="ECO:0000256" key="7">
    <source>
        <dbReference type="ARBA" id="ARBA00023146"/>
    </source>
</evidence>
<evidence type="ECO:0000256" key="10">
    <source>
        <dbReference type="RuleBase" id="RU363035"/>
    </source>
</evidence>
<proteinExistence type="inferred from homology"/>
<dbReference type="InterPro" id="IPR025709">
    <property type="entry name" value="Leu_tRNA-synth_edit"/>
</dbReference>
<dbReference type="SUPFAM" id="SSF50677">
    <property type="entry name" value="ValRS/IleRS/LeuRS editing domain"/>
    <property type="match status" value="1"/>
</dbReference>
<keyword evidence="3 9" id="KW-0436">Ligase</keyword>
<dbReference type="SUPFAM" id="SSF52374">
    <property type="entry name" value="Nucleotidylyl transferase"/>
    <property type="match status" value="1"/>
</dbReference>
<comment type="subcellular location">
    <subcellularLocation>
        <location evidence="9">Cytoplasm</location>
    </subcellularLocation>
</comment>
<dbReference type="Pfam" id="PF13603">
    <property type="entry name" value="tRNA-synt_1_2"/>
    <property type="match status" value="1"/>
</dbReference>
<comment type="catalytic activity">
    <reaction evidence="8 9">
        <text>tRNA(Leu) + L-leucine + ATP = L-leucyl-tRNA(Leu) + AMP + diphosphate</text>
        <dbReference type="Rhea" id="RHEA:11688"/>
        <dbReference type="Rhea" id="RHEA-COMP:9613"/>
        <dbReference type="Rhea" id="RHEA-COMP:9622"/>
        <dbReference type="ChEBI" id="CHEBI:30616"/>
        <dbReference type="ChEBI" id="CHEBI:33019"/>
        <dbReference type="ChEBI" id="CHEBI:57427"/>
        <dbReference type="ChEBI" id="CHEBI:78442"/>
        <dbReference type="ChEBI" id="CHEBI:78494"/>
        <dbReference type="ChEBI" id="CHEBI:456215"/>
        <dbReference type="EC" id="6.1.1.4"/>
    </reaction>
</comment>
<keyword evidence="2 9" id="KW-0963">Cytoplasm</keyword>
<feature type="short sequence motif" description="'HIGH' region" evidence="9">
    <location>
        <begin position="48"/>
        <end position="58"/>
    </location>
</feature>
<evidence type="ECO:0000259" key="13">
    <source>
        <dbReference type="Pfam" id="PF09334"/>
    </source>
</evidence>
<gene>
    <name evidence="9 15" type="primary">leuS</name>
    <name evidence="15" type="ORF">WG926_15745</name>
</gene>
<dbReference type="Pfam" id="PF08264">
    <property type="entry name" value="Anticodon_1"/>
    <property type="match status" value="1"/>
</dbReference>
<evidence type="ECO:0000256" key="2">
    <source>
        <dbReference type="ARBA" id="ARBA00022490"/>
    </source>
</evidence>
<keyword evidence="7 9" id="KW-0030">Aminoacyl-tRNA synthetase</keyword>
<comment type="caution">
    <text evidence="9">Lacks conserved residue(s) required for the propagation of feature annotation.</text>
</comment>
<evidence type="ECO:0000256" key="8">
    <source>
        <dbReference type="ARBA" id="ARBA00047469"/>
    </source>
</evidence>
<keyword evidence="5 9" id="KW-0067">ATP-binding</keyword>
<dbReference type="SUPFAM" id="SSF47323">
    <property type="entry name" value="Anticodon-binding domain of a subclass of class I aminoacyl-tRNA synthetases"/>
    <property type="match status" value="1"/>
</dbReference>
<comment type="caution">
    <text evidence="15">The sequence shown here is derived from an EMBL/GenBank/DDBJ whole genome shotgun (WGS) entry which is preliminary data.</text>
</comment>
<protein>
    <recommendedName>
        <fullName evidence="9">Leucine--tRNA ligase</fullName>
        <ecNumber evidence="9">6.1.1.4</ecNumber>
    </recommendedName>
    <alternativeName>
        <fullName evidence="9">Leucyl-tRNA synthetase</fullName>
        <shortName evidence="9">LeuRS</shortName>
    </alternativeName>
</protein>
<dbReference type="RefSeq" id="WP_345937732.1">
    <property type="nucleotide sequence ID" value="NZ_JBBKTW010000005.1"/>
</dbReference>
<dbReference type="InterPro" id="IPR009008">
    <property type="entry name" value="Val/Leu/Ile-tRNA-synth_edit"/>
</dbReference>
<evidence type="ECO:0000259" key="14">
    <source>
        <dbReference type="Pfam" id="PF13603"/>
    </source>
</evidence>
<evidence type="ECO:0000256" key="1">
    <source>
        <dbReference type="ARBA" id="ARBA00005594"/>
    </source>
</evidence>
<feature type="domain" description="Aminoacyl-tRNA synthetase class Ia" evidence="11">
    <location>
        <begin position="425"/>
        <end position="624"/>
    </location>
</feature>
<dbReference type="InterPro" id="IPR002300">
    <property type="entry name" value="aa-tRNA-synth_Ia"/>
</dbReference>
<dbReference type="PANTHER" id="PTHR43740">
    <property type="entry name" value="LEUCYL-TRNA SYNTHETASE"/>
    <property type="match status" value="1"/>
</dbReference>
<dbReference type="InterPro" id="IPR001412">
    <property type="entry name" value="aa-tRNA-synth_I_CS"/>
</dbReference>
<dbReference type="Pfam" id="PF00133">
    <property type="entry name" value="tRNA-synt_1"/>
    <property type="match status" value="1"/>
</dbReference>
<dbReference type="InterPro" id="IPR013155">
    <property type="entry name" value="M/V/L/I-tRNA-synth_anticd-bd"/>
</dbReference>
<feature type="domain" description="Methionyl/Leucyl tRNA synthetase" evidence="13">
    <location>
        <begin position="43"/>
        <end position="177"/>
    </location>
</feature>
<sequence length="840" mass="93413">MMTVTAIPDTYDHRNRDRFWQDQWQAAGSFAWRNDASRPKYYVLEMFPYTSGRLHIGHARNYSMGDTLARMQRARGFDVLYPMGWDAFGLPAENAAVKFGTHPGTFTAQATVSMKRAMHDLGLSYSWANELSTCSPDYIRAQQVLFLRLLDKGLILRDTAYVNWDPVEQTVLANEQVIDGKGWRSGAPIVKRRIPQWFFNIRSYAAELHAGLDRLDGWPDAVRNIQRSWIGQSDGVEIDFPLTGRDDRQITVFTTRADTVAGCTFLALAAEHQALDWLIDDPERREAVYRFRDDILKQTAEERTTQDKRGVDTGVTAINPLTGEPVPVLVANYVLADYGVGAIMGVPAHDERDLDFARAYDLDVRPVIRADDGDGDGDAGVHTGEGVIVAPGTPIDGLTTEAGRAAVVDCLAPSGRARHSRQYRLQNWSISRQRYWGNPIPIIHCADCGAVPVPERDLPVLLPQTIITSGEGSPLSRDQDFMTVACPSCGKPARRDPDTMDTFVDSSWYYMRFPSPYATEPVDSAICNRMLPVDVYIGGVEHATLHLIYARFMTKALRDLGLVDFDEPFLRLYNQGMVNDELGRKQSKSLGNVVEPMKVIEEFGADALRVYLLFKTSYNAAINWEDTGPRSARQYLERVQRLVLRHQPLLSACPDVLAPPALAAGGDLRRKAHETIAKVTRDVENFQFNTAIAALMTLTNELYAVSADMTEASEDALKKDGPVSDDARVFAGTLRLLIRLLAPFAPHIAEELWQSAGQDGLLANLPWPEVDPAALVATVIRLPVQVNGRTLTTVEFAPDVSVDDMVATLVARRDVQRRVGGGQIRKVIHVPNRIINLVVA</sequence>
<reference evidence="15 16" key="1">
    <citation type="submission" date="2024-03" db="EMBL/GenBank/DDBJ databases">
        <title>High-quality draft genome sequencing of Tistrella sp. BH-R2-4.</title>
        <authorList>
            <person name="Dong C."/>
        </authorList>
    </citation>
    <scope>NUCLEOTIDE SEQUENCE [LARGE SCALE GENOMIC DNA]</scope>
    <source>
        <strain evidence="15 16">BH-R2-4</strain>
    </source>
</reference>
<evidence type="ECO:0000256" key="6">
    <source>
        <dbReference type="ARBA" id="ARBA00022917"/>
    </source>
</evidence>